<dbReference type="OrthoDB" id="4399269at2"/>
<sequence length="272" mass="28789">MIGTLFAQEVRATKKSLLAATGTVVLVAAVSLVFAALNIPVLGSIGLFLGIAVFIVLVPVILCLLAENYWRTMYGREGYFTMVIPVRGRTLFTAKLVYGLLISVVALIVTALGLLGAAFAFALSLHKDPWTFIGDGLADIQPWMVWLGVSTTVLQVAYLVVAGSALMTIGAEGRFNHLGFGAPVIGAVALYLVMQVVTFIGILFIPLGIRLTGPDAGELVPQGMLDGVMAAIADPASQPDVLGLGFVFTTIATMVLLAWWGGRSVERHTSLR</sequence>
<keyword evidence="1" id="KW-0812">Transmembrane</keyword>
<dbReference type="EMBL" id="QUAB01000032">
    <property type="protein sequence ID" value="REJ06742.1"/>
    <property type="molecule type" value="Genomic_DNA"/>
</dbReference>
<evidence type="ECO:0000313" key="2">
    <source>
        <dbReference type="EMBL" id="REJ06742.1"/>
    </source>
</evidence>
<feature type="transmembrane region" description="Helical" evidence="1">
    <location>
        <begin position="17"/>
        <end position="39"/>
    </location>
</feature>
<feature type="transmembrane region" description="Helical" evidence="1">
    <location>
        <begin position="143"/>
        <end position="166"/>
    </location>
</feature>
<feature type="transmembrane region" description="Helical" evidence="1">
    <location>
        <begin position="178"/>
        <end position="205"/>
    </location>
</feature>
<comment type="caution">
    <text evidence="2">The sequence shown here is derived from an EMBL/GenBank/DDBJ whole genome shotgun (WGS) entry which is preliminary data.</text>
</comment>
<organism evidence="2 3">
    <name type="scientific">Microbacterium bovistercoris</name>
    <dbReference type="NCBI Taxonomy" id="2293570"/>
    <lineage>
        <taxon>Bacteria</taxon>
        <taxon>Bacillati</taxon>
        <taxon>Actinomycetota</taxon>
        <taxon>Actinomycetes</taxon>
        <taxon>Micrococcales</taxon>
        <taxon>Microbacteriaceae</taxon>
        <taxon>Microbacterium</taxon>
    </lineage>
</organism>
<evidence type="ECO:0000256" key="1">
    <source>
        <dbReference type="SAM" id="Phobius"/>
    </source>
</evidence>
<dbReference type="RefSeq" id="WP_116241273.1">
    <property type="nucleotide sequence ID" value="NZ_QUAB01000032.1"/>
</dbReference>
<dbReference type="AlphaFoldDB" id="A0A371NVN8"/>
<proteinExistence type="predicted"/>
<gene>
    <name evidence="2" type="ORF">DY023_05145</name>
</gene>
<keyword evidence="3" id="KW-1185">Reference proteome</keyword>
<reference evidence="2 3" key="1">
    <citation type="submission" date="2018-08" db="EMBL/GenBank/DDBJ databases">
        <title>Isolation, diversity and antifungal activity of Actinobacteria from cow dung.</title>
        <authorList>
            <person name="Ling L."/>
        </authorList>
    </citation>
    <scope>NUCLEOTIDE SEQUENCE [LARGE SCALE GENOMIC DNA]</scope>
    <source>
        <strain evidence="2 3">NEAU-LLE</strain>
    </source>
</reference>
<accession>A0A371NVN8</accession>
<evidence type="ECO:0000313" key="3">
    <source>
        <dbReference type="Proteomes" id="UP000262172"/>
    </source>
</evidence>
<feature type="transmembrane region" description="Helical" evidence="1">
    <location>
        <begin position="96"/>
        <end position="123"/>
    </location>
</feature>
<feature type="transmembrane region" description="Helical" evidence="1">
    <location>
        <begin position="45"/>
        <end position="66"/>
    </location>
</feature>
<keyword evidence="1" id="KW-1133">Transmembrane helix</keyword>
<name>A0A371NVN8_9MICO</name>
<dbReference type="Proteomes" id="UP000262172">
    <property type="component" value="Unassembled WGS sequence"/>
</dbReference>
<keyword evidence="1" id="KW-0472">Membrane</keyword>
<feature type="transmembrane region" description="Helical" evidence="1">
    <location>
        <begin position="241"/>
        <end position="262"/>
    </location>
</feature>
<protein>
    <submittedName>
        <fullName evidence="2">Uncharacterized protein</fullName>
    </submittedName>
</protein>